<evidence type="ECO:0000313" key="2">
    <source>
        <dbReference type="Proteomes" id="UP001497680"/>
    </source>
</evidence>
<reference evidence="1 2" key="1">
    <citation type="journal article" date="2022" name="New Phytol.">
        <title>Ecological generalism drives hyperdiversity of secondary metabolite gene clusters in xylarialean endophytes.</title>
        <authorList>
            <person name="Franco M.E.E."/>
            <person name="Wisecaver J.H."/>
            <person name="Arnold A.E."/>
            <person name="Ju Y.M."/>
            <person name="Slot J.C."/>
            <person name="Ahrendt S."/>
            <person name="Moore L.P."/>
            <person name="Eastman K.E."/>
            <person name="Scott K."/>
            <person name="Konkel Z."/>
            <person name="Mondo S.J."/>
            <person name="Kuo A."/>
            <person name="Hayes R.D."/>
            <person name="Haridas S."/>
            <person name="Andreopoulos B."/>
            <person name="Riley R."/>
            <person name="LaButti K."/>
            <person name="Pangilinan J."/>
            <person name="Lipzen A."/>
            <person name="Amirebrahimi M."/>
            <person name="Yan J."/>
            <person name="Adam C."/>
            <person name="Keymanesh K."/>
            <person name="Ng V."/>
            <person name="Louie K."/>
            <person name="Northen T."/>
            <person name="Drula E."/>
            <person name="Henrissat B."/>
            <person name="Hsieh H.M."/>
            <person name="Youens-Clark K."/>
            <person name="Lutzoni F."/>
            <person name="Miadlikowska J."/>
            <person name="Eastwood D.C."/>
            <person name="Hamelin R.C."/>
            <person name="Grigoriev I.V."/>
            <person name="U'Ren J.M."/>
        </authorList>
    </citation>
    <scope>NUCLEOTIDE SEQUENCE [LARGE SCALE GENOMIC DNA]</scope>
    <source>
        <strain evidence="1 2">ER1909</strain>
    </source>
</reference>
<comment type="caution">
    <text evidence="1">The sequence shown here is derived from an EMBL/GenBank/DDBJ whole genome shotgun (WGS) entry which is preliminary data.</text>
</comment>
<protein>
    <submittedName>
        <fullName evidence="1">Uncharacterized protein</fullName>
    </submittedName>
</protein>
<keyword evidence="2" id="KW-1185">Reference proteome</keyword>
<dbReference type="EMBL" id="MU394286">
    <property type="protein sequence ID" value="KAI6091678.1"/>
    <property type="molecule type" value="Genomic_DNA"/>
</dbReference>
<gene>
    <name evidence="1" type="ORF">F4821DRAFT_189471</name>
</gene>
<proteinExistence type="predicted"/>
<sequence length="85" mass="9421">MFPILLLGVLLNRNELDPLDSNPENVILGDICQGSKRIKMGIGNILKFTSYVIVTESRNLPGSSSHLLEFEGGFEGTVTAHQWFM</sequence>
<evidence type="ECO:0000313" key="1">
    <source>
        <dbReference type="EMBL" id="KAI6091678.1"/>
    </source>
</evidence>
<organism evidence="1 2">
    <name type="scientific">Hypoxylon rubiginosum</name>
    <dbReference type="NCBI Taxonomy" id="110542"/>
    <lineage>
        <taxon>Eukaryota</taxon>
        <taxon>Fungi</taxon>
        <taxon>Dikarya</taxon>
        <taxon>Ascomycota</taxon>
        <taxon>Pezizomycotina</taxon>
        <taxon>Sordariomycetes</taxon>
        <taxon>Xylariomycetidae</taxon>
        <taxon>Xylariales</taxon>
        <taxon>Hypoxylaceae</taxon>
        <taxon>Hypoxylon</taxon>
    </lineage>
</organism>
<name>A0ACC0DFV5_9PEZI</name>
<accession>A0ACC0DFV5</accession>
<dbReference type="Proteomes" id="UP001497680">
    <property type="component" value="Unassembled WGS sequence"/>
</dbReference>